<evidence type="ECO:0000256" key="15">
    <source>
        <dbReference type="ARBA" id="ARBA00049551"/>
    </source>
</evidence>
<keyword evidence="6" id="KW-0679">Respiratory chain</keyword>
<reference evidence="17" key="1">
    <citation type="journal article" date="2021" name="Int. J. Mol. Sci.">
        <title>Characterization of Three Complete Mitogenomes of Flatidae (Hemiptera: Fulgoroidea) and Compositional Heterogeneity Analysis in the Planthoppers' Mitochondrial Phylogenomics.</title>
        <authorList>
            <person name="Ai D."/>
            <person name="Peng L."/>
            <person name="Qin D."/>
            <person name="Zhang Y."/>
        </authorList>
    </citation>
    <scope>NUCLEOTIDE SEQUENCE</scope>
</reference>
<keyword evidence="10 16" id="KW-1133">Transmembrane helix</keyword>
<evidence type="ECO:0000256" key="6">
    <source>
        <dbReference type="ARBA" id="ARBA00022660"/>
    </source>
</evidence>
<evidence type="ECO:0000256" key="9">
    <source>
        <dbReference type="ARBA" id="ARBA00022982"/>
    </source>
</evidence>
<evidence type="ECO:0000256" key="1">
    <source>
        <dbReference type="ARBA" id="ARBA00004225"/>
    </source>
</evidence>
<geneLocation type="mitochondrion" evidence="17"/>
<dbReference type="PANTHER" id="PTHR11435:SF1">
    <property type="entry name" value="NADH-UBIQUINONE OXIDOREDUCTASE CHAIN 6"/>
    <property type="match status" value="1"/>
</dbReference>
<comment type="subcellular location">
    <subcellularLocation>
        <location evidence="1">Mitochondrion membrane</location>
        <topology evidence="1">Multi-pass membrane protein</topology>
    </subcellularLocation>
</comment>
<feature type="transmembrane region" description="Helical" evidence="16">
    <location>
        <begin position="81"/>
        <end position="97"/>
    </location>
</feature>
<keyword evidence="11" id="KW-0520">NAD</keyword>
<evidence type="ECO:0000256" key="4">
    <source>
        <dbReference type="ARBA" id="ARBA00021095"/>
    </source>
</evidence>
<evidence type="ECO:0000256" key="16">
    <source>
        <dbReference type="SAM" id="Phobius"/>
    </source>
</evidence>
<evidence type="ECO:0000256" key="13">
    <source>
        <dbReference type="ARBA" id="ARBA00023136"/>
    </source>
</evidence>
<evidence type="ECO:0000256" key="3">
    <source>
        <dbReference type="ARBA" id="ARBA00012944"/>
    </source>
</evidence>
<gene>
    <name evidence="17" type="primary">nad6</name>
</gene>
<dbReference type="InterPro" id="IPR050269">
    <property type="entry name" value="ComplexI_Subunit6"/>
</dbReference>
<name>A0A8H2SMZ6_9HEMI</name>
<keyword evidence="13 16" id="KW-0472">Membrane</keyword>
<comment type="similarity">
    <text evidence="2">Belongs to the complex I subunit 6 family.</text>
</comment>
<keyword evidence="12 17" id="KW-0496">Mitochondrion</keyword>
<sequence length="164" mass="18830">MTKLMMITTLITPIMKHPMSLGSVLITQTILMSTIMSKKSNSTWYSYILFITMIGGLMIMFMYMSSIASNEMFKTPSKKKMLMILTLMIMISLMNENEPMITWQSMEMNKMNFMEIEEVKSTSKFFNSNKLSITILMILTLLLTMVSVTNISSSFEGPLKKTYV</sequence>
<feature type="transmembrane region" description="Helical" evidence="16">
    <location>
        <begin position="131"/>
        <end position="151"/>
    </location>
</feature>
<dbReference type="EMBL" id="MW872012">
    <property type="protein sequence ID" value="QWS05450.1"/>
    <property type="molecule type" value="Genomic_DNA"/>
</dbReference>
<accession>A0A8H2SMZ6</accession>
<organism evidence="17">
    <name type="scientific">Cromna sinensis</name>
    <dbReference type="NCBI Taxonomy" id="2844952"/>
    <lineage>
        <taxon>Eukaryota</taxon>
        <taxon>Metazoa</taxon>
        <taxon>Ecdysozoa</taxon>
        <taxon>Arthropoda</taxon>
        <taxon>Hexapoda</taxon>
        <taxon>Insecta</taxon>
        <taxon>Pterygota</taxon>
        <taxon>Neoptera</taxon>
        <taxon>Paraneoptera</taxon>
        <taxon>Hemiptera</taxon>
        <taxon>Auchenorrhyncha</taxon>
        <taxon>Fulgoroidea</taxon>
        <taxon>Flatidae</taxon>
        <taxon>Flatinae</taxon>
        <taxon>Lawanini</taxon>
        <taxon>Cromna</taxon>
    </lineage>
</organism>
<keyword evidence="7 16" id="KW-0812">Transmembrane</keyword>
<dbReference type="AlphaFoldDB" id="A0A8H2SMZ6"/>
<evidence type="ECO:0000256" key="5">
    <source>
        <dbReference type="ARBA" id="ARBA00022448"/>
    </source>
</evidence>
<protein>
    <recommendedName>
        <fullName evidence="4">NADH-ubiquinone oxidoreductase chain 6</fullName>
        <ecNumber evidence="3">7.1.1.2</ecNumber>
    </recommendedName>
    <alternativeName>
        <fullName evidence="14">NADH dehydrogenase subunit 6</fullName>
    </alternativeName>
</protein>
<evidence type="ECO:0000313" key="17">
    <source>
        <dbReference type="EMBL" id="QWS05450.1"/>
    </source>
</evidence>
<dbReference type="EC" id="7.1.1.2" evidence="3"/>
<keyword evidence="5" id="KW-0813">Transport</keyword>
<evidence type="ECO:0000256" key="11">
    <source>
        <dbReference type="ARBA" id="ARBA00023027"/>
    </source>
</evidence>
<evidence type="ECO:0000256" key="12">
    <source>
        <dbReference type="ARBA" id="ARBA00023128"/>
    </source>
</evidence>
<proteinExistence type="inferred from homology"/>
<dbReference type="GO" id="GO:0031966">
    <property type="term" value="C:mitochondrial membrane"/>
    <property type="evidence" value="ECO:0007669"/>
    <property type="project" value="UniProtKB-SubCell"/>
</dbReference>
<feature type="transmembrane region" description="Helical" evidence="16">
    <location>
        <begin position="47"/>
        <end position="69"/>
    </location>
</feature>
<evidence type="ECO:0000256" key="2">
    <source>
        <dbReference type="ARBA" id="ARBA00005698"/>
    </source>
</evidence>
<keyword evidence="9" id="KW-0249">Electron transport</keyword>
<evidence type="ECO:0000256" key="7">
    <source>
        <dbReference type="ARBA" id="ARBA00022692"/>
    </source>
</evidence>
<evidence type="ECO:0000256" key="14">
    <source>
        <dbReference type="ARBA" id="ARBA00031019"/>
    </source>
</evidence>
<dbReference type="GO" id="GO:0008137">
    <property type="term" value="F:NADH dehydrogenase (ubiquinone) activity"/>
    <property type="evidence" value="ECO:0007669"/>
    <property type="project" value="UniProtKB-EC"/>
</dbReference>
<keyword evidence="8" id="KW-1278">Translocase</keyword>
<evidence type="ECO:0000256" key="10">
    <source>
        <dbReference type="ARBA" id="ARBA00022989"/>
    </source>
</evidence>
<comment type="catalytic activity">
    <reaction evidence="15">
        <text>a ubiquinone + NADH + 5 H(+)(in) = a ubiquinol + NAD(+) + 4 H(+)(out)</text>
        <dbReference type="Rhea" id="RHEA:29091"/>
        <dbReference type="Rhea" id="RHEA-COMP:9565"/>
        <dbReference type="Rhea" id="RHEA-COMP:9566"/>
        <dbReference type="ChEBI" id="CHEBI:15378"/>
        <dbReference type="ChEBI" id="CHEBI:16389"/>
        <dbReference type="ChEBI" id="CHEBI:17976"/>
        <dbReference type="ChEBI" id="CHEBI:57540"/>
        <dbReference type="ChEBI" id="CHEBI:57945"/>
        <dbReference type="EC" id="7.1.1.2"/>
    </reaction>
</comment>
<dbReference type="PANTHER" id="PTHR11435">
    <property type="entry name" value="NADH UBIQUINONE OXIDOREDUCTASE SUBUNIT ND6"/>
    <property type="match status" value="1"/>
</dbReference>
<evidence type="ECO:0000256" key="8">
    <source>
        <dbReference type="ARBA" id="ARBA00022967"/>
    </source>
</evidence>